<reference evidence="2 3" key="1">
    <citation type="submission" date="2019-11" db="EMBL/GenBank/DDBJ databases">
        <authorList>
            <person name="Kim E."/>
            <person name="Lee J."/>
            <person name="Jeon K."/>
            <person name="Lee Y."/>
        </authorList>
    </citation>
    <scope>NUCLEOTIDE SEQUENCE [LARGE SCALE GENOMIC DNA]</scope>
    <source>
        <strain evidence="2 3">YJ1</strain>
    </source>
</reference>
<evidence type="ECO:0000313" key="3">
    <source>
        <dbReference type="Proteomes" id="UP000427886"/>
    </source>
</evidence>
<reference evidence="1" key="3">
    <citation type="journal article" date="2021" name="BMC Microbiol.">
        <title>The diversity among the species Tetragenococcus halophilus including new isolates from a lupine seed fermentation.</title>
        <authorList>
            <person name="Link T."/>
            <person name="Vogel R.F."/>
            <person name="Ehrmann M.A."/>
        </authorList>
    </citation>
    <scope>NUCLEOTIDE SEQUENCE</scope>
    <source>
        <strain evidence="1">TMW 2.2257</strain>
    </source>
</reference>
<dbReference type="EMBL" id="CP046246">
    <property type="protein sequence ID" value="QGP75477.1"/>
    <property type="molecule type" value="Genomic_DNA"/>
</dbReference>
<protein>
    <submittedName>
        <fullName evidence="1">Uncharacterized protein</fullName>
    </submittedName>
</protein>
<dbReference type="EMBL" id="JACACB010000001">
    <property type="protein sequence ID" value="MCO8296976.1"/>
    <property type="molecule type" value="Genomic_DNA"/>
</dbReference>
<dbReference type="AlphaFoldDB" id="A0AB35HLB0"/>
<dbReference type="KEGG" id="tey:GLW17_00735"/>
<dbReference type="RefSeq" id="WP_155224153.1">
    <property type="nucleotide sequence ID" value="NZ_BKBJ01000003.1"/>
</dbReference>
<evidence type="ECO:0000313" key="1">
    <source>
        <dbReference type="EMBL" id="MCO8296976.1"/>
    </source>
</evidence>
<reference evidence="1" key="2">
    <citation type="submission" date="2020-06" db="EMBL/GenBank/DDBJ databases">
        <authorList>
            <person name="Link T."/>
            <person name="Ehrmann M."/>
        </authorList>
    </citation>
    <scope>NUCLEOTIDE SEQUENCE</scope>
    <source>
        <strain evidence="1">TMW 2.2257</strain>
    </source>
</reference>
<accession>A0AB35HLB0</accession>
<organism evidence="1 4">
    <name type="scientific">Tetragenococcus halophilus</name>
    <name type="common">Pediococcus halophilus</name>
    <dbReference type="NCBI Taxonomy" id="51669"/>
    <lineage>
        <taxon>Bacteria</taxon>
        <taxon>Bacillati</taxon>
        <taxon>Bacillota</taxon>
        <taxon>Bacilli</taxon>
        <taxon>Lactobacillales</taxon>
        <taxon>Enterococcaceae</taxon>
        <taxon>Tetragenococcus</taxon>
    </lineage>
</organism>
<dbReference type="Proteomes" id="UP001057280">
    <property type="component" value="Unassembled WGS sequence"/>
</dbReference>
<sequence length="45" mass="5123">MTQCLLNEDVAWKDIINLHSVVVPETESGSYISDEPTEMSEEIIR</sequence>
<name>A0AB35HLB0_TETHA</name>
<gene>
    <name evidence="2" type="ORF">GLW17_00735</name>
    <name evidence="1" type="ORF">HXW75_00595</name>
</gene>
<proteinExistence type="predicted"/>
<dbReference type="Proteomes" id="UP000427886">
    <property type="component" value="Chromosome"/>
</dbReference>
<evidence type="ECO:0000313" key="2">
    <source>
        <dbReference type="EMBL" id="QGP75477.1"/>
    </source>
</evidence>
<evidence type="ECO:0000313" key="4">
    <source>
        <dbReference type="Proteomes" id="UP001057280"/>
    </source>
</evidence>
<dbReference type="GeneID" id="64055288"/>